<keyword evidence="9" id="KW-1185">Reference proteome</keyword>
<evidence type="ECO:0000313" key="8">
    <source>
        <dbReference type="EMBL" id="ORZ16847.1"/>
    </source>
</evidence>
<dbReference type="Gene3D" id="1.10.10.60">
    <property type="entry name" value="Homeodomain-like"/>
    <property type="match status" value="5"/>
</dbReference>
<dbReference type="PANTHER" id="PTHR46621:SF1">
    <property type="entry name" value="SNRNA-ACTIVATING PROTEIN COMPLEX SUBUNIT 4"/>
    <property type="match status" value="1"/>
</dbReference>
<dbReference type="OrthoDB" id="2143914at2759"/>
<dbReference type="GO" id="GO:0019185">
    <property type="term" value="C:snRNA-activating protein complex"/>
    <property type="evidence" value="ECO:0007669"/>
    <property type="project" value="TreeGrafter"/>
</dbReference>
<keyword evidence="3" id="KW-0804">Transcription</keyword>
<feature type="domain" description="HTH myb-type" evidence="7">
    <location>
        <begin position="201"/>
        <end position="252"/>
    </location>
</feature>
<gene>
    <name evidence="8" type="ORF">BCR41DRAFT_57586</name>
</gene>
<evidence type="ECO:0000256" key="5">
    <source>
        <dbReference type="SAM" id="MobiDB-lite"/>
    </source>
</evidence>
<dbReference type="GO" id="GO:0000978">
    <property type="term" value="F:RNA polymerase II cis-regulatory region sequence-specific DNA binding"/>
    <property type="evidence" value="ECO:0007669"/>
    <property type="project" value="TreeGrafter"/>
</dbReference>
<organism evidence="8 9">
    <name type="scientific">Lobosporangium transversale</name>
    <dbReference type="NCBI Taxonomy" id="64571"/>
    <lineage>
        <taxon>Eukaryota</taxon>
        <taxon>Fungi</taxon>
        <taxon>Fungi incertae sedis</taxon>
        <taxon>Mucoromycota</taxon>
        <taxon>Mortierellomycotina</taxon>
        <taxon>Mortierellomycetes</taxon>
        <taxon>Mortierellales</taxon>
        <taxon>Mortierellaceae</taxon>
        <taxon>Lobosporangium</taxon>
    </lineage>
</organism>
<feature type="domain" description="HTH myb-type" evidence="7">
    <location>
        <begin position="253"/>
        <end position="308"/>
    </location>
</feature>
<evidence type="ECO:0000256" key="2">
    <source>
        <dbReference type="ARBA" id="ARBA00023125"/>
    </source>
</evidence>
<evidence type="ECO:0000313" key="9">
    <source>
        <dbReference type="Proteomes" id="UP000193648"/>
    </source>
</evidence>
<reference evidence="8 9" key="1">
    <citation type="submission" date="2016-07" db="EMBL/GenBank/DDBJ databases">
        <title>Pervasive Adenine N6-methylation of Active Genes in Fungi.</title>
        <authorList>
            <consortium name="DOE Joint Genome Institute"/>
            <person name="Mondo S.J."/>
            <person name="Dannebaum R.O."/>
            <person name="Kuo R.C."/>
            <person name="Labutti K."/>
            <person name="Haridas S."/>
            <person name="Kuo A."/>
            <person name="Salamov A."/>
            <person name="Ahrendt S.R."/>
            <person name="Lipzen A."/>
            <person name="Sullivan W."/>
            <person name="Andreopoulos W.B."/>
            <person name="Clum A."/>
            <person name="Lindquist E."/>
            <person name="Daum C."/>
            <person name="Ramamoorthy G.K."/>
            <person name="Gryganskyi A."/>
            <person name="Culley D."/>
            <person name="Magnuson J.K."/>
            <person name="James T.Y."/>
            <person name="O'Malley M.A."/>
            <person name="Stajich J.E."/>
            <person name="Spatafora J.W."/>
            <person name="Visel A."/>
            <person name="Grigoriev I.V."/>
        </authorList>
    </citation>
    <scope>NUCLEOTIDE SEQUENCE [LARGE SCALE GENOMIC DNA]</scope>
    <source>
        <strain evidence="8 9">NRRL 3116</strain>
    </source>
</reference>
<feature type="compositionally biased region" description="Polar residues" evidence="5">
    <location>
        <begin position="1"/>
        <end position="14"/>
    </location>
</feature>
<dbReference type="GO" id="GO:0042796">
    <property type="term" value="P:snRNA transcription by RNA polymerase III"/>
    <property type="evidence" value="ECO:0007669"/>
    <property type="project" value="TreeGrafter"/>
</dbReference>
<dbReference type="GeneID" id="33572757"/>
<evidence type="ECO:0000256" key="3">
    <source>
        <dbReference type="ARBA" id="ARBA00023163"/>
    </source>
</evidence>
<dbReference type="GO" id="GO:0001006">
    <property type="term" value="F:RNA polymerase III type 3 promoter sequence-specific DNA binding"/>
    <property type="evidence" value="ECO:0007669"/>
    <property type="project" value="TreeGrafter"/>
</dbReference>
<dbReference type="CDD" id="cd00167">
    <property type="entry name" value="SANT"/>
    <property type="match status" value="3"/>
</dbReference>
<feature type="region of interest" description="Disordered" evidence="5">
    <location>
        <begin position="1"/>
        <end position="27"/>
    </location>
</feature>
<dbReference type="InterPro" id="IPR051575">
    <property type="entry name" value="Myb-like_DNA-bd"/>
</dbReference>
<feature type="domain" description="HTH myb-type" evidence="7">
    <location>
        <begin position="309"/>
        <end position="353"/>
    </location>
</feature>
<dbReference type="PROSITE" id="PS50090">
    <property type="entry name" value="MYB_LIKE"/>
    <property type="match status" value="4"/>
</dbReference>
<feature type="domain" description="Myb-like" evidence="6">
    <location>
        <begin position="148"/>
        <end position="200"/>
    </location>
</feature>
<dbReference type="InterPro" id="IPR001005">
    <property type="entry name" value="SANT/Myb"/>
</dbReference>
<dbReference type="SUPFAM" id="SSF46689">
    <property type="entry name" value="Homeodomain-like"/>
    <property type="match status" value="4"/>
</dbReference>
<evidence type="ECO:0000259" key="6">
    <source>
        <dbReference type="PROSITE" id="PS50090"/>
    </source>
</evidence>
<dbReference type="InterPro" id="IPR009057">
    <property type="entry name" value="Homeodomain-like_sf"/>
</dbReference>
<evidence type="ECO:0000259" key="7">
    <source>
        <dbReference type="PROSITE" id="PS51294"/>
    </source>
</evidence>
<comment type="caution">
    <text evidence="8">The sequence shown here is derived from an EMBL/GenBank/DDBJ whole genome shotgun (WGS) entry which is preliminary data.</text>
</comment>
<feature type="domain" description="Myb-like" evidence="6">
    <location>
        <begin position="305"/>
        <end position="356"/>
    </location>
</feature>
<feature type="domain" description="HTH myb-type" evidence="7">
    <location>
        <begin position="148"/>
        <end position="200"/>
    </location>
</feature>
<keyword evidence="1" id="KW-0805">Transcription regulation</keyword>
<feature type="domain" description="Myb-like" evidence="6">
    <location>
        <begin position="253"/>
        <end position="304"/>
    </location>
</feature>
<proteinExistence type="predicted"/>
<dbReference type="STRING" id="64571.A0A1Y2GQ84"/>
<dbReference type="PROSITE" id="PS51294">
    <property type="entry name" value="HTH_MYB"/>
    <property type="match status" value="4"/>
</dbReference>
<dbReference type="AlphaFoldDB" id="A0A1Y2GQ84"/>
<accession>A0A1Y2GQ84</accession>
<dbReference type="GO" id="GO:0042795">
    <property type="term" value="P:snRNA transcription by RNA polymerase II"/>
    <property type="evidence" value="ECO:0007669"/>
    <property type="project" value="TreeGrafter"/>
</dbReference>
<dbReference type="Pfam" id="PF00249">
    <property type="entry name" value="Myb_DNA-binding"/>
    <property type="match status" value="3"/>
</dbReference>
<protein>
    <recommendedName>
        <fullName evidence="10">Homeodomain-like protein</fullName>
    </recommendedName>
</protein>
<dbReference type="RefSeq" id="XP_021881782.1">
    <property type="nucleotide sequence ID" value="XM_022030916.1"/>
</dbReference>
<dbReference type="EMBL" id="MCFF01000017">
    <property type="protein sequence ID" value="ORZ16847.1"/>
    <property type="molecule type" value="Genomic_DNA"/>
</dbReference>
<feature type="domain" description="Myb-like" evidence="6">
    <location>
        <begin position="201"/>
        <end position="252"/>
    </location>
</feature>
<dbReference type="SMART" id="SM00717">
    <property type="entry name" value="SANT"/>
    <property type="match status" value="5"/>
</dbReference>
<dbReference type="InterPro" id="IPR017930">
    <property type="entry name" value="Myb_dom"/>
</dbReference>
<evidence type="ECO:0000256" key="1">
    <source>
        <dbReference type="ARBA" id="ARBA00023015"/>
    </source>
</evidence>
<evidence type="ECO:0000256" key="4">
    <source>
        <dbReference type="ARBA" id="ARBA00023242"/>
    </source>
</evidence>
<name>A0A1Y2GQ84_9FUNG</name>
<evidence type="ECO:0008006" key="10">
    <source>
        <dbReference type="Google" id="ProtNLM"/>
    </source>
</evidence>
<keyword evidence="4" id="KW-0539">Nucleus</keyword>
<dbReference type="Proteomes" id="UP000193648">
    <property type="component" value="Unassembled WGS sequence"/>
</dbReference>
<dbReference type="PANTHER" id="PTHR46621">
    <property type="entry name" value="SNRNA-ACTIVATING PROTEIN COMPLEX SUBUNIT 4"/>
    <property type="match status" value="1"/>
</dbReference>
<dbReference type="InParanoid" id="A0A1Y2GQ84"/>
<keyword evidence="2" id="KW-0238">DNA-binding</keyword>
<sequence>MSGIKSSKQLQEVSNRLREDEQAPLILESSKSRLGPPYFIDQNGEAPPDNEDVLLQKKRPVIPNVKPRKWTQQERMSLKTGVISENKRILFEKFLADGDIAGIQSLDKAPDLDMMLNTKGLDWIRISQRFVETRSPSECLIRWTGHDHPGINKDDWTRYELEKMVKLAKKHQERNWIQIALDLDTNRTGAECFKKYQSRMTRAISQETWTKEEDALLMEVVQVLGEQSWEQVSYCFEDRTAVQCMHHWTKCLNPSIRRGRWQKDEDGALRAALAVYGENRWIKIQQHVPGRTDVQCRERYMNVLAPSIKSGAWTPEEVERLLDLVKIHGEGKWALIASKMDGRTDNQCARRYRHACRENNYWSANRRKGRTTISQLPDTEEDMAVIRRLAEQIRRKKRFDEHLQRQMDLEKIKIVRQQDATMQLDYEQFLEGQCYIYNMWNTLWGQYLDPIEHVFNIGIPVMSSTQLMKNHMDEPEPDFNYTSRNKVPDPASVLRPGKVRPVPPCLATIDAFSRLIQQGEHSDYRFRLKHVRETKATKIYPLKTLPLSVEEQRSPEYIELAERFEAVFMWPMLVGMLHMDTAKKTVDALTGGNKKRKQGV</sequence>